<organism evidence="1">
    <name type="scientific">Solanum chacoense</name>
    <name type="common">Chaco potato</name>
    <dbReference type="NCBI Taxonomy" id="4108"/>
    <lineage>
        <taxon>Eukaryota</taxon>
        <taxon>Viridiplantae</taxon>
        <taxon>Streptophyta</taxon>
        <taxon>Embryophyta</taxon>
        <taxon>Tracheophyta</taxon>
        <taxon>Spermatophyta</taxon>
        <taxon>Magnoliopsida</taxon>
        <taxon>eudicotyledons</taxon>
        <taxon>Gunneridae</taxon>
        <taxon>Pentapetalae</taxon>
        <taxon>asterids</taxon>
        <taxon>lamiids</taxon>
        <taxon>Solanales</taxon>
        <taxon>Solanaceae</taxon>
        <taxon>Solanoideae</taxon>
        <taxon>Solaneae</taxon>
        <taxon>Solanum</taxon>
    </lineage>
</organism>
<sequence length="67" mass="8148">TEDYSVRFYHFRPLLFHPFLAHVECSLYFLNPSFPLEPLNDFELRTNFNLPIWLDPYIIIKIAFSRI</sequence>
<accession>A0A0V0HTX6</accession>
<feature type="non-terminal residue" evidence="1">
    <location>
        <position position="1"/>
    </location>
</feature>
<dbReference type="EMBL" id="GEDG01015207">
    <property type="protein sequence ID" value="JAP23684.1"/>
    <property type="molecule type" value="Transcribed_RNA"/>
</dbReference>
<reference evidence="1" key="1">
    <citation type="submission" date="2015-12" db="EMBL/GenBank/DDBJ databases">
        <title>Gene expression during late stages of embryo sac development: a critical building block for successful pollen-pistil interactions.</title>
        <authorList>
            <person name="Liu Y."/>
            <person name="Joly V."/>
            <person name="Sabar M."/>
            <person name="Matton D.P."/>
        </authorList>
    </citation>
    <scope>NUCLEOTIDE SEQUENCE</scope>
</reference>
<protein>
    <submittedName>
        <fullName evidence="1">Putative ovule protein</fullName>
    </submittedName>
</protein>
<dbReference type="AlphaFoldDB" id="A0A0V0HTX6"/>
<proteinExistence type="predicted"/>
<evidence type="ECO:0000313" key="1">
    <source>
        <dbReference type="EMBL" id="JAP23684.1"/>
    </source>
</evidence>
<name>A0A0V0HTX6_SOLCH</name>